<accession>A0A3E4SU87</accession>
<protein>
    <submittedName>
        <fullName evidence="1">Uncharacterized protein</fullName>
    </submittedName>
</protein>
<evidence type="ECO:0000313" key="1">
    <source>
        <dbReference type="EMBL" id="RGL80475.1"/>
    </source>
</evidence>
<reference evidence="1 2" key="1">
    <citation type="submission" date="2018-08" db="EMBL/GenBank/DDBJ databases">
        <title>A genome reference for cultivated species of the human gut microbiota.</title>
        <authorList>
            <person name="Zou Y."/>
            <person name="Xue W."/>
            <person name="Luo G."/>
        </authorList>
    </citation>
    <scope>NUCLEOTIDE SEQUENCE [LARGE SCALE GENOMIC DNA]</scope>
    <source>
        <strain evidence="1 2">TF05-18</strain>
    </source>
</reference>
<comment type="caution">
    <text evidence="1">The sequence shown here is derived from an EMBL/GenBank/DDBJ whole genome shotgun (WGS) entry which is preliminary data.</text>
</comment>
<organism evidence="1 2">
    <name type="scientific">Phocaeicola vulgatus</name>
    <name type="common">Bacteroides vulgatus</name>
    <dbReference type="NCBI Taxonomy" id="821"/>
    <lineage>
        <taxon>Bacteria</taxon>
        <taxon>Pseudomonadati</taxon>
        <taxon>Bacteroidota</taxon>
        <taxon>Bacteroidia</taxon>
        <taxon>Bacteroidales</taxon>
        <taxon>Bacteroidaceae</taxon>
        <taxon>Phocaeicola</taxon>
    </lineage>
</organism>
<gene>
    <name evidence="1" type="ORF">DXC44_21080</name>
</gene>
<dbReference type="RefSeq" id="WP_117678592.1">
    <property type="nucleotide sequence ID" value="NZ_QSSN01000047.1"/>
</dbReference>
<dbReference type="EMBL" id="QSSN01000047">
    <property type="protein sequence ID" value="RGL80475.1"/>
    <property type="molecule type" value="Genomic_DNA"/>
</dbReference>
<dbReference type="Proteomes" id="UP000261278">
    <property type="component" value="Unassembled WGS sequence"/>
</dbReference>
<dbReference type="AlphaFoldDB" id="A0A3E4SU87"/>
<sequence>MAVRTSGGRSVFSVPHPNHAANKQGYFGTCITSPASGSTLRRLALIVRVKPLSDTALRA</sequence>
<evidence type="ECO:0000313" key="2">
    <source>
        <dbReference type="Proteomes" id="UP000261278"/>
    </source>
</evidence>
<proteinExistence type="predicted"/>
<name>A0A3E4SU87_PHOVU</name>